<proteinExistence type="predicted"/>
<feature type="coiled-coil region" evidence="1">
    <location>
        <begin position="148"/>
        <end position="182"/>
    </location>
</feature>
<dbReference type="KEGG" id="tnl:113509043"/>
<sequence length="212" mass="26203">MFIFLLCGIPSAFPSQTHYSNKYKSHSNSLHAPHRLLEIMAIYTEEARQRTKEMNEMRFMYEESPQYEQGYVMSEIIERFRKVVEHTKRPIEFHSDNFFNTLKRTELIQVLYFEIYHLVRMMHEIPVKYDAEEEFTKKEKKKPTKQELYDTKKSIEEMQKRREREKRKRRKLNAKLREAFDRGMALSKYGKKRDPYNKWWPVDYGWEIDHWW</sequence>
<dbReference type="InParanoid" id="A0A7E5X4G2"/>
<keyword evidence="1" id="KW-0175">Coiled coil</keyword>
<dbReference type="Proteomes" id="UP000322000">
    <property type="component" value="Chromosome 3"/>
</dbReference>
<keyword evidence="2" id="KW-1185">Reference proteome</keyword>
<evidence type="ECO:0000256" key="1">
    <source>
        <dbReference type="SAM" id="Coils"/>
    </source>
</evidence>
<evidence type="ECO:0000313" key="3">
    <source>
        <dbReference type="RefSeq" id="XP_026748108.1"/>
    </source>
</evidence>
<organism evidence="2 3">
    <name type="scientific">Trichoplusia ni</name>
    <name type="common">Cabbage looper</name>
    <dbReference type="NCBI Taxonomy" id="7111"/>
    <lineage>
        <taxon>Eukaryota</taxon>
        <taxon>Metazoa</taxon>
        <taxon>Ecdysozoa</taxon>
        <taxon>Arthropoda</taxon>
        <taxon>Hexapoda</taxon>
        <taxon>Insecta</taxon>
        <taxon>Pterygota</taxon>
        <taxon>Neoptera</taxon>
        <taxon>Endopterygota</taxon>
        <taxon>Lepidoptera</taxon>
        <taxon>Glossata</taxon>
        <taxon>Ditrysia</taxon>
        <taxon>Noctuoidea</taxon>
        <taxon>Noctuidae</taxon>
        <taxon>Plusiinae</taxon>
        <taxon>Trichoplusia</taxon>
    </lineage>
</organism>
<gene>
    <name evidence="3" type="primary">LOC113509043</name>
</gene>
<dbReference type="OrthoDB" id="7485832at2759"/>
<accession>A0A7E5X4G2</accession>
<dbReference type="RefSeq" id="XP_026748108.1">
    <property type="nucleotide sequence ID" value="XM_026892307.1"/>
</dbReference>
<protein>
    <submittedName>
        <fullName evidence="3">Uncharacterized protein LOC113509043 isoform X1</fullName>
    </submittedName>
</protein>
<dbReference type="GeneID" id="113509043"/>
<dbReference type="AlphaFoldDB" id="A0A7E5X4G2"/>
<reference evidence="3" key="1">
    <citation type="submission" date="2025-08" db="UniProtKB">
        <authorList>
            <consortium name="RefSeq"/>
        </authorList>
    </citation>
    <scope>IDENTIFICATION</scope>
</reference>
<evidence type="ECO:0000313" key="2">
    <source>
        <dbReference type="Proteomes" id="UP000322000"/>
    </source>
</evidence>
<name>A0A7E5X4G2_TRINI</name>